<keyword evidence="4" id="KW-1003">Cell membrane</keyword>
<evidence type="ECO:0000256" key="8">
    <source>
        <dbReference type="SAM" id="Phobius"/>
    </source>
</evidence>
<dbReference type="Proteomes" id="UP000242662">
    <property type="component" value="Unassembled WGS sequence"/>
</dbReference>
<sequence length="315" mass="34716">MRPKTILIIFVAIALAFIGAYLFVGLTPTLWDYALPRRATSILAIITVGAAIAFSTFVFQTITHNRILTPSIIGLDSLYILIQTILIFAFGTAGLALVSTYVQFGMTLVLMVLFSLLLYVLLFRREQKNLYFLLLVGIVCGTLFSSLSTFMQVLIDPNEFLTVQSRMFASFNNVQVDLLWIALVILAATTVYIYPQLKYLDVIALGRDQAINLGVPYDQAIRKFLIVIAIFVSVSTALVGPVLFLGLLVTNVARELLKTSRHAYSIALSMLISVVALVAGTFMLERVLSYAAPLSVVINFVGGTYFIYLLLKGAK</sequence>
<dbReference type="Pfam" id="PF01032">
    <property type="entry name" value="FecCD"/>
    <property type="match status" value="1"/>
</dbReference>
<gene>
    <name evidence="9" type="ORF">SAMN05421737_11011</name>
</gene>
<dbReference type="Gene3D" id="1.10.3470.10">
    <property type="entry name" value="ABC transporter involved in vitamin B12 uptake, BtuC"/>
    <property type="match status" value="1"/>
</dbReference>
<name>A0A1G6MG09_9BACI</name>
<feature type="transmembrane region" description="Helical" evidence="8">
    <location>
        <begin position="224"/>
        <end position="250"/>
    </location>
</feature>
<feature type="transmembrane region" description="Helical" evidence="8">
    <location>
        <begin position="105"/>
        <end position="124"/>
    </location>
</feature>
<evidence type="ECO:0000256" key="4">
    <source>
        <dbReference type="ARBA" id="ARBA00022475"/>
    </source>
</evidence>
<reference evidence="10" key="1">
    <citation type="submission" date="2016-09" db="EMBL/GenBank/DDBJ databases">
        <authorList>
            <person name="Varghese N."/>
            <person name="Submissions S."/>
        </authorList>
    </citation>
    <scope>NUCLEOTIDE SEQUENCE [LARGE SCALE GENOMIC DNA]</scope>
    <source>
        <strain evidence="10">25nlg</strain>
    </source>
</reference>
<evidence type="ECO:0000313" key="9">
    <source>
        <dbReference type="EMBL" id="SDC54443.1"/>
    </source>
</evidence>
<comment type="similarity">
    <text evidence="2">Belongs to the binding-protein-dependent transport system permease family. FecCD subfamily.</text>
</comment>
<dbReference type="OrthoDB" id="9796260at2"/>
<feature type="transmembrane region" description="Helical" evidence="8">
    <location>
        <begin position="78"/>
        <end position="98"/>
    </location>
</feature>
<evidence type="ECO:0000313" key="10">
    <source>
        <dbReference type="Proteomes" id="UP000242662"/>
    </source>
</evidence>
<dbReference type="SUPFAM" id="SSF81345">
    <property type="entry name" value="ABC transporter involved in vitamin B12 uptake, BtuC"/>
    <property type="match status" value="1"/>
</dbReference>
<keyword evidence="10" id="KW-1185">Reference proteome</keyword>
<evidence type="ECO:0000256" key="5">
    <source>
        <dbReference type="ARBA" id="ARBA00022692"/>
    </source>
</evidence>
<feature type="transmembrane region" description="Helical" evidence="8">
    <location>
        <begin position="176"/>
        <end position="194"/>
    </location>
</feature>
<accession>A0A1G6MG09</accession>
<feature type="transmembrane region" description="Helical" evidence="8">
    <location>
        <begin position="290"/>
        <end position="311"/>
    </location>
</feature>
<dbReference type="GO" id="GO:0033214">
    <property type="term" value="P:siderophore-iron import into cell"/>
    <property type="evidence" value="ECO:0007669"/>
    <property type="project" value="TreeGrafter"/>
</dbReference>
<feature type="transmembrane region" description="Helical" evidence="8">
    <location>
        <begin position="130"/>
        <end position="155"/>
    </location>
</feature>
<evidence type="ECO:0000256" key="1">
    <source>
        <dbReference type="ARBA" id="ARBA00004651"/>
    </source>
</evidence>
<comment type="subcellular location">
    <subcellularLocation>
        <location evidence="1">Cell membrane</location>
        <topology evidence="1">Multi-pass membrane protein</topology>
    </subcellularLocation>
</comment>
<keyword evidence="5 8" id="KW-0812">Transmembrane</keyword>
<dbReference type="PANTHER" id="PTHR30472">
    <property type="entry name" value="FERRIC ENTEROBACTIN TRANSPORT SYSTEM PERMEASE PROTEIN"/>
    <property type="match status" value="1"/>
</dbReference>
<organism evidence="9 10">
    <name type="scientific">Shouchella lonarensis</name>
    <dbReference type="NCBI Taxonomy" id="1464122"/>
    <lineage>
        <taxon>Bacteria</taxon>
        <taxon>Bacillati</taxon>
        <taxon>Bacillota</taxon>
        <taxon>Bacilli</taxon>
        <taxon>Bacillales</taxon>
        <taxon>Bacillaceae</taxon>
        <taxon>Shouchella</taxon>
    </lineage>
</organism>
<dbReference type="PANTHER" id="PTHR30472:SF19">
    <property type="entry name" value="PETROBACTIN IMPORT SYSTEM PERMEASE PROTEIN YCLO"/>
    <property type="match status" value="1"/>
</dbReference>
<dbReference type="STRING" id="1464122.SAMN05421737_11011"/>
<dbReference type="GO" id="GO:0022857">
    <property type="term" value="F:transmembrane transporter activity"/>
    <property type="evidence" value="ECO:0007669"/>
    <property type="project" value="InterPro"/>
</dbReference>
<keyword evidence="6 8" id="KW-1133">Transmembrane helix</keyword>
<dbReference type="CDD" id="cd06550">
    <property type="entry name" value="TM_ABC_iron-siderophores_like"/>
    <property type="match status" value="1"/>
</dbReference>
<protein>
    <submittedName>
        <fullName evidence="9">Iron complex transport system permease protein</fullName>
    </submittedName>
</protein>
<evidence type="ECO:0000256" key="7">
    <source>
        <dbReference type="ARBA" id="ARBA00023136"/>
    </source>
</evidence>
<dbReference type="InterPro" id="IPR037294">
    <property type="entry name" value="ABC_BtuC-like"/>
</dbReference>
<evidence type="ECO:0000256" key="6">
    <source>
        <dbReference type="ARBA" id="ARBA00022989"/>
    </source>
</evidence>
<dbReference type="RefSeq" id="WP_090776313.1">
    <property type="nucleotide sequence ID" value="NZ_FMYM01000010.1"/>
</dbReference>
<dbReference type="GO" id="GO:0005886">
    <property type="term" value="C:plasma membrane"/>
    <property type="evidence" value="ECO:0007669"/>
    <property type="project" value="UniProtKB-SubCell"/>
</dbReference>
<keyword evidence="3" id="KW-0813">Transport</keyword>
<feature type="transmembrane region" description="Helical" evidence="8">
    <location>
        <begin position="262"/>
        <end position="284"/>
    </location>
</feature>
<evidence type="ECO:0000256" key="2">
    <source>
        <dbReference type="ARBA" id="ARBA00007935"/>
    </source>
</evidence>
<keyword evidence="7 8" id="KW-0472">Membrane</keyword>
<feature type="transmembrane region" description="Helical" evidence="8">
    <location>
        <begin position="6"/>
        <end position="27"/>
    </location>
</feature>
<dbReference type="AlphaFoldDB" id="A0A1G6MG09"/>
<dbReference type="InterPro" id="IPR000522">
    <property type="entry name" value="ABC_transptr_permease_BtuC"/>
</dbReference>
<evidence type="ECO:0000256" key="3">
    <source>
        <dbReference type="ARBA" id="ARBA00022448"/>
    </source>
</evidence>
<dbReference type="EMBL" id="FMYM01000010">
    <property type="protein sequence ID" value="SDC54443.1"/>
    <property type="molecule type" value="Genomic_DNA"/>
</dbReference>
<proteinExistence type="inferred from homology"/>
<feature type="transmembrane region" description="Helical" evidence="8">
    <location>
        <begin position="39"/>
        <end position="58"/>
    </location>
</feature>